<dbReference type="Proteomes" id="UP001489004">
    <property type="component" value="Unassembled WGS sequence"/>
</dbReference>
<dbReference type="InterPro" id="IPR014777">
    <property type="entry name" value="4pyrrole_Mease_sub1"/>
</dbReference>
<keyword evidence="2" id="KW-0698">rRNA processing</keyword>
<proteinExistence type="predicted"/>
<evidence type="ECO:0000259" key="6">
    <source>
        <dbReference type="Pfam" id="PF00590"/>
    </source>
</evidence>
<name>A0AAW1QTA9_9CHLO</name>
<feature type="domain" description="RsmI HTH" evidence="7">
    <location>
        <begin position="207"/>
        <end position="249"/>
    </location>
</feature>
<evidence type="ECO:0000256" key="1">
    <source>
        <dbReference type="ARBA" id="ARBA00022490"/>
    </source>
</evidence>
<dbReference type="GO" id="GO:0006364">
    <property type="term" value="P:rRNA processing"/>
    <property type="evidence" value="ECO:0007669"/>
    <property type="project" value="UniProtKB-KW"/>
</dbReference>
<gene>
    <name evidence="8" type="ORF">WJX72_010617</name>
</gene>
<dbReference type="InterPro" id="IPR053910">
    <property type="entry name" value="RsmI_HTH"/>
</dbReference>
<accession>A0AAW1QTA9</accession>
<keyword evidence="9" id="KW-1185">Reference proteome</keyword>
<evidence type="ECO:0000256" key="5">
    <source>
        <dbReference type="ARBA" id="ARBA00022691"/>
    </source>
</evidence>
<dbReference type="AlphaFoldDB" id="A0AAW1QTA9"/>
<evidence type="ECO:0000256" key="3">
    <source>
        <dbReference type="ARBA" id="ARBA00022603"/>
    </source>
</evidence>
<dbReference type="InterPro" id="IPR000878">
    <property type="entry name" value="4pyrrol_Mease"/>
</dbReference>
<dbReference type="Gene3D" id="3.40.1010.10">
    <property type="entry name" value="Cobalt-precorrin-4 Transmethylase, Domain 1"/>
    <property type="match status" value="1"/>
</dbReference>
<evidence type="ECO:0000259" key="7">
    <source>
        <dbReference type="Pfam" id="PF23016"/>
    </source>
</evidence>
<dbReference type="InterPro" id="IPR018063">
    <property type="entry name" value="SAM_MeTrfase_RsmI_CS"/>
</dbReference>
<dbReference type="PANTHER" id="PTHR46111">
    <property type="entry name" value="RIBOSOMAL RNA SMALL SUBUNIT METHYLTRANSFERASE I"/>
    <property type="match status" value="1"/>
</dbReference>
<dbReference type="GO" id="GO:0032259">
    <property type="term" value="P:methylation"/>
    <property type="evidence" value="ECO:0007669"/>
    <property type="project" value="UniProtKB-KW"/>
</dbReference>
<dbReference type="InterPro" id="IPR035996">
    <property type="entry name" value="4pyrrol_Methylase_sf"/>
</dbReference>
<dbReference type="EMBL" id="JALJOR010000002">
    <property type="protein sequence ID" value="KAK9824473.1"/>
    <property type="molecule type" value="Genomic_DNA"/>
</dbReference>
<dbReference type="CDD" id="cd11648">
    <property type="entry name" value="RsmI"/>
    <property type="match status" value="1"/>
</dbReference>
<evidence type="ECO:0000256" key="4">
    <source>
        <dbReference type="ARBA" id="ARBA00022679"/>
    </source>
</evidence>
<keyword evidence="4" id="KW-0808">Transferase</keyword>
<evidence type="ECO:0000256" key="2">
    <source>
        <dbReference type="ARBA" id="ARBA00022552"/>
    </source>
</evidence>
<keyword evidence="5" id="KW-0949">S-adenosyl-L-methionine</keyword>
<dbReference type="Pfam" id="PF00590">
    <property type="entry name" value="TP_methylase"/>
    <property type="match status" value="1"/>
</dbReference>
<dbReference type="FunFam" id="3.30.950.10:FF:000002">
    <property type="entry name" value="Ribosomal RNA small subunit methyltransferase I"/>
    <property type="match status" value="1"/>
</dbReference>
<dbReference type="NCBIfam" id="TIGR00096">
    <property type="entry name" value="16S rRNA (cytidine(1402)-2'-O)-methyltransferase"/>
    <property type="match status" value="1"/>
</dbReference>
<organism evidence="8 9">
    <name type="scientific">[Myrmecia] bisecta</name>
    <dbReference type="NCBI Taxonomy" id="41462"/>
    <lineage>
        <taxon>Eukaryota</taxon>
        <taxon>Viridiplantae</taxon>
        <taxon>Chlorophyta</taxon>
        <taxon>core chlorophytes</taxon>
        <taxon>Trebouxiophyceae</taxon>
        <taxon>Trebouxiales</taxon>
        <taxon>Trebouxiaceae</taxon>
        <taxon>Myrmecia</taxon>
    </lineage>
</organism>
<dbReference type="SUPFAM" id="SSF53790">
    <property type="entry name" value="Tetrapyrrole methylase"/>
    <property type="match status" value="1"/>
</dbReference>
<reference evidence="8 9" key="1">
    <citation type="journal article" date="2024" name="Nat. Commun.">
        <title>Phylogenomics reveals the evolutionary origins of lichenization in chlorophyte algae.</title>
        <authorList>
            <person name="Puginier C."/>
            <person name="Libourel C."/>
            <person name="Otte J."/>
            <person name="Skaloud P."/>
            <person name="Haon M."/>
            <person name="Grisel S."/>
            <person name="Petersen M."/>
            <person name="Berrin J.G."/>
            <person name="Delaux P.M."/>
            <person name="Dal Grande F."/>
            <person name="Keller J."/>
        </authorList>
    </citation>
    <scope>NUCLEOTIDE SEQUENCE [LARGE SCALE GENOMIC DNA]</scope>
    <source>
        <strain evidence="8 9">SAG 2043</strain>
    </source>
</reference>
<dbReference type="PROSITE" id="PS01296">
    <property type="entry name" value="RSMI"/>
    <property type="match status" value="1"/>
</dbReference>
<sequence>MPDADAVLAEDTRHSRKLLTHLGISTPLISFHTHNEAARQNKVLERLDAGAALALISDAGMPAISDPGADLVAAVVQAGHRVIPIPGPSAVLSALVASGLSTSEFLFAGFLPPKAGARKKRLQELADVTATLILYAPPHSLVAILADAAGVLGSQRRCAVARELTKLHEEVYRDTLEGAHAEFMQRAPKGEVTLVIEGASQALVQLSDVEVETLLRQAMQDGESASRAAKLVAESHSVSRKAAYELAMKVQDGLRADAGSGA</sequence>
<dbReference type="Pfam" id="PF23016">
    <property type="entry name" value="RsmI_C"/>
    <property type="match status" value="1"/>
</dbReference>
<keyword evidence="3" id="KW-0489">Methyltransferase</keyword>
<feature type="domain" description="Tetrapyrrole methylase" evidence="6">
    <location>
        <begin position="3"/>
        <end position="177"/>
    </location>
</feature>
<evidence type="ECO:0000313" key="8">
    <source>
        <dbReference type="EMBL" id="KAK9824473.1"/>
    </source>
</evidence>
<dbReference type="Gene3D" id="3.30.950.10">
    <property type="entry name" value="Methyltransferase, Cobalt-precorrin-4 Transmethylase, Domain 2"/>
    <property type="match status" value="1"/>
</dbReference>
<dbReference type="InterPro" id="IPR008189">
    <property type="entry name" value="rRNA_ssu_MeTfrase_I"/>
</dbReference>
<dbReference type="PANTHER" id="PTHR46111:SF1">
    <property type="entry name" value="RIBOSOMAL RNA SMALL SUBUNIT METHYLTRANSFERASE I"/>
    <property type="match status" value="1"/>
</dbReference>
<protein>
    <submittedName>
        <fullName evidence="8">Uncharacterized protein</fullName>
    </submittedName>
</protein>
<keyword evidence="1" id="KW-0963">Cytoplasm</keyword>
<comment type="caution">
    <text evidence="8">The sequence shown here is derived from an EMBL/GenBank/DDBJ whole genome shotgun (WGS) entry which is preliminary data.</text>
</comment>
<dbReference type="InterPro" id="IPR014776">
    <property type="entry name" value="4pyrrole_Mease_sub2"/>
</dbReference>
<dbReference type="GO" id="GO:0008168">
    <property type="term" value="F:methyltransferase activity"/>
    <property type="evidence" value="ECO:0007669"/>
    <property type="project" value="UniProtKB-KW"/>
</dbReference>
<dbReference type="PIRSF" id="PIRSF005917">
    <property type="entry name" value="MTase_YraL"/>
    <property type="match status" value="1"/>
</dbReference>
<evidence type="ECO:0000313" key="9">
    <source>
        <dbReference type="Proteomes" id="UP001489004"/>
    </source>
</evidence>